<gene>
    <name evidence="2" type="ORF">METZ01_LOCUS190421</name>
</gene>
<evidence type="ECO:0000256" key="1">
    <source>
        <dbReference type="SAM" id="MobiDB-lite"/>
    </source>
</evidence>
<reference evidence="2" key="1">
    <citation type="submission" date="2018-05" db="EMBL/GenBank/DDBJ databases">
        <authorList>
            <person name="Lanie J.A."/>
            <person name="Ng W.-L."/>
            <person name="Kazmierczak K.M."/>
            <person name="Andrzejewski T.M."/>
            <person name="Davidsen T.M."/>
            <person name="Wayne K.J."/>
            <person name="Tettelin H."/>
            <person name="Glass J.I."/>
            <person name="Rusch D."/>
            <person name="Podicherti R."/>
            <person name="Tsui H.-C.T."/>
            <person name="Winkler M.E."/>
        </authorList>
    </citation>
    <scope>NUCLEOTIDE SEQUENCE</scope>
</reference>
<dbReference type="EMBL" id="UINC01039292">
    <property type="protein sequence ID" value="SVB37567.1"/>
    <property type="molecule type" value="Genomic_DNA"/>
</dbReference>
<feature type="non-terminal residue" evidence="2">
    <location>
        <position position="1"/>
    </location>
</feature>
<feature type="compositionally biased region" description="Polar residues" evidence="1">
    <location>
        <begin position="12"/>
        <end position="24"/>
    </location>
</feature>
<feature type="region of interest" description="Disordered" evidence="1">
    <location>
        <begin position="1"/>
        <end position="24"/>
    </location>
</feature>
<protein>
    <submittedName>
        <fullName evidence="2">Uncharacterized protein</fullName>
    </submittedName>
</protein>
<proteinExistence type="predicted"/>
<name>A0A382DIY0_9ZZZZ</name>
<evidence type="ECO:0000313" key="2">
    <source>
        <dbReference type="EMBL" id="SVB37567.1"/>
    </source>
</evidence>
<accession>A0A382DIY0</accession>
<dbReference type="AlphaFoldDB" id="A0A382DIY0"/>
<organism evidence="2">
    <name type="scientific">marine metagenome</name>
    <dbReference type="NCBI Taxonomy" id="408172"/>
    <lineage>
        <taxon>unclassified sequences</taxon>
        <taxon>metagenomes</taxon>
        <taxon>ecological metagenomes</taxon>
    </lineage>
</organism>
<sequence length="24" mass="2614">SVKVNENYEILSGSTSSTKNIKKS</sequence>